<keyword evidence="9" id="KW-0067">ATP-binding</keyword>
<dbReference type="Proteomes" id="UP000663870">
    <property type="component" value="Unassembled WGS sequence"/>
</dbReference>
<evidence type="ECO:0000256" key="4">
    <source>
        <dbReference type="ARBA" id="ARBA00012129"/>
    </source>
</evidence>
<dbReference type="InterPro" id="IPR000417">
    <property type="entry name" value="Hyethyz_kinase"/>
</dbReference>
<dbReference type="GO" id="GO:0004417">
    <property type="term" value="F:hydroxyethylthiazole kinase activity"/>
    <property type="evidence" value="ECO:0007669"/>
    <property type="project" value="UniProtKB-EC"/>
</dbReference>
<keyword evidence="8" id="KW-0418">Kinase</keyword>
<evidence type="ECO:0000313" key="12">
    <source>
        <dbReference type="EMBL" id="CAF1459677.1"/>
    </source>
</evidence>
<dbReference type="PIRSF" id="PIRSF000513">
    <property type="entry name" value="Thz_kinase"/>
    <property type="match status" value="1"/>
</dbReference>
<dbReference type="InterPro" id="IPR029056">
    <property type="entry name" value="Ribokinase-like"/>
</dbReference>
<dbReference type="GO" id="GO:0000287">
    <property type="term" value="F:magnesium ion binding"/>
    <property type="evidence" value="ECO:0007669"/>
    <property type="project" value="InterPro"/>
</dbReference>
<evidence type="ECO:0000256" key="3">
    <source>
        <dbReference type="ARBA" id="ARBA00004868"/>
    </source>
</evidence>
<evidence type="ECO:0000256" key="9">
    <source>
        <dbReference type="ARBA" id="ARBA00022840"/>
    </source>
</evidence>
<sequence>MSLYNRTSSMPVSSLKKAVAHTFDAIRQKKPIIYQIMNNAMMNQTGNATVHIGAKSLMAHAVEEVEDMVSLADALAIDSSTLTGPWIQGMQLVGQCANDKKIPIVFDPILFGATTYNTEAVLQLLNSLDIAILIGNSSELKHIYNATAYMQGAESVTDVLDPSQIVRQLAQKRNGKTIVALNGQKNYVSDGHRVVIIKNHCERLNQLVGMGCVVSALMACFAGVTNDYLVAAVGGFAVMGVCAEQATFNASVHGTASFQVALFDQLSTLTGSELESLMHIDLIDN</sequence>
<dbReference type="PRINTS" id="PR01099">
    <property type="entry name" value="HYETHTZKNASE"/>
</dbReference>
<dbReference type="EMBL" id="CAJNOL010002085">
    <property type="protein sequence ID" value="CAF1459677.1"/>
    <property type="molecule type" value="Genomic_DNA"/>
</dbReference>
<accession>A0A815Q7Q8</accession>
<comment type="pathway">
    <text evidence="3">Cofactor biosynthesis; thiamine diphosphate biosynthesis; 4-methyl-5-(2-phosphoethyl)-thiazole from 5-(2-hydroxyethyl)-4-methylthiazole: step 1/1.</text>
</comment>
<evidence type="ECO:0000256" key="6">
    <source>
        <dbReference type="ARBA" id="ARBA00022723"/>
    </source>
</evidence>
<evidence type="ECO:0000256" key="11">
    <source>
        <dbReference type="ARBA" id="ARBA00022977"/>
    </source>
</evidence>
<dbReference type="GO" id="GO:0009229">
    <property type="term" value="P:thiamine diphosphate biosynthetic process"/>
    <property type="evidence" value="ECO:0007669"/>
    <property type="project" value="UniProtKB-UniPathway"/>
</dbReference>
<evidence type="ECO:0000256" key="2">
    <source>
        <dbReference type="ARBA" id="ARBA00001946"/>
    </source>
</evidence>
<keyword evidence="10" id="KW-0460">Magnesium</keyword>
<dbReference type="Pfam" id="PF02110">
    <property type="entry name" value="HK"/>
    <property type="match status" value="1"/>
</dbReference>
<dbReference type="GO" id="GO:0005524">
    <property type="term" value="F:ATP binding"/>
    <property type="evidence" value="ECO:0007669"/>
    <property type="project" value="UniProtKB-KW"/>
</dbReference>
<dbReference type="HAMAP" id="MF_00228">
    <property type="entry name" value="Thz_kinase"/>
    <property type="match status" value="1"/>
</dbReference>
<name>A0A815Q7Q8_9BILA</name>
<evidence type="ECO:0000256" key="8">
    <source>
        <dbReference type="ARBA" id="ARBA00022777"/>
    </source>
</evidence>
<evidence type="ECO:0000256" key="5">
    <source>
        <dbReference type="ARBA" id="ARBA00022679"/>
    </source>
</evidence>
<dbReference type="CDD" id="cd01170">
    <property type="entry name" value="THZ_kinase"/>
    <property type="match status" value="1"/>
</dbReference>
<dbReference type="EC" id="2.7.1.50" evidence="4"/>
<comment type="catalytic activity">
    <reaction evidence="1">
        <text>5-(2-hydroxyethyl)-4-methylthiazole + ATP = 4-methyl-5-(2-phosphooxyethyl)-thiazole + ADP + H(+)</text>
        <dbReference type="Rhea" id="RHEA:24212"/>
        <dbReference type="ChEBI" id="CHEBI:15378"/>
        <dbReference type="ChEBI" id="CHEBI:17957"/>
        <dbReference type="ChEBI" id="CHEBI:30616"/>
        <dbReference type="ChEBI" id="CHEBI:58296"/>
        <dbReference type="ChEBI" id="CHEBI:456216"/>
        <dbReference type="EC" id="2.7.1.50"/>
    </reaction>
</comment>
<evidence type="ECO:0000313" key="13">
    <source>
        <dbReference type="EMBL" id="CAF1459801.1"/>
    </source>
</evidence>
<dbReference type="GO" id="GO:0009228">
    <property type="term" value="P:thiamine biosynthetic process"/>
    <property type="evidence" value="ECO:0007669"/>
    <property type="project" value="UniProtKB-KW"/>
</dbReference>
<keyword evidence="11" id="KW-0784">Thiamine biosynthesis</keyword>
<keyword evidence="5" id="KW-0808">Transferase</keyword>
<dbReference type="SUPFAM" id="SSF53613">
    <property type="entry name" value="Ribokinase-like"/>
    <property type="match status" value="1"/>
</dbReference>
<protein>
    <recommendedName>
        <fullName evidence="4">hydroxyethylthiazole kinase</fullName>
        <ecNumber evidence="4">2.7.1.50</ecNumber>
    </recommendedName>
</protein>
<gene>
    <name evidence="12" type="ORF">JXQ802_LOCUS38092</name>
    <name evidence="13" type="ORF">JXQ802_LOCUS38100</name>
</gene>
<reference evidence="12" key="1">
    <citation type="submission" date="2021-02" db="EMBL/GenBank/DDBJ databases">
        <authorList>
            <person name="Nowell W R."/>
        </authorList>
    </citation>
    <scope>NUCLEOTIDE SEQUENCE</scope>
</reference>
<dbReference type="EMBL" id="CAJNOL010002086">
    <property type="protein sequence ID" value="CAF1459801.1"/>
    <property type="molecule type" value="Genomic_DNA"/>
</dbReference>
<dbReference type="UniPathway" id="UPA00060">
    <property type="reaction ID" value="UER00139"/>
</dbReference>
<evidence type="ECO:0000256" key="10">
    <source>
        <dbReference type="ARBA" id="ARBA00022842"/>
    </source>
</evidence>
<keyword evidence="14" id="KW-1185">Reference proteome</keyword>
<comment type="caution">
    <text evidence="12">The sequence shown here is derived from an EMBL/GenBank/DDBJ whole genome shotgun (WGS) entry which is preliminary data.</text>
</comment>
<dbReference type="AlphaFoldDB" id="A0A815Q7Q8"/>
<dbReference type="NCBIfam" id="NF006830">
    <property type="entry name" value="PRK09355.1"/>
    <property type="match status" value="1"/>
</dbReference>
<organism evidence="12 14">
    <name type="scientific">Rotaria sordida</name>
    <dbReference type="NCBI Taxonomy" id="392033"/>
    <lineage>
        <taxon>Eukaryota</taxon>
        <taxon>Metazoa</taxon>
        <taxon>Spiralia</taxon>
        <taxon>Gnathifera</taxon>
        <taxon>Rotifera</taxon>
        <taxon>Eurotatoria</taxon>
        <taxon>Bdelloidea</taxon>
        <taxon>Philodinida</taxon>
        <taxon>Philodinidae</taxon>
        <taxon>Rotaria</taxon>
    </lineage>
</organism>
<keyword evidence="6" id="KW-0479">Metal-binding</keyword>
<keyword evidence="7" id="KW-0547">Nucleotide-binding</keyword>
<evidence type="ECO:0000256" key="7">
    <source>
        <dbReference type="ARBA" id="ARBA00022741"/>
    </source>
</evidence>
<dbReference type="Gene3D" id="3.40.1190.20">
    <property type="match status" value="1"/>
</dbReference>
<comment type="cofactor">
    <cofactor evidence="2">
        <name>Mg(2+)</name>
        <dbReference type="ChEBI" id="CHEBI:18420"/>
    </cofactor>
</comment>
<evidence type="ECO:0000256" key="1">
    <source>
        <dbReference type="ARBA" id="ARBA00001771"/>
    </source>
</evidence>
<evidence type="ECO:0000313" key="14">
    <source>
        <dbReference type="Proteomes" id="UP000663870"/>
    </source>
</evidence>
<proteinExistence type="inferred from homology"/>